<dbReference type="EMBL" id="CP113524">
    <property type="protein sequence ID" value="WAJ24095.1"/>
    <property type="molecule type" value="Genomic_DNA"/>
</dbReference>
<dbReference type="Gene3D" id="3.90.550.20">
    <property type="match status" value="1"/>
</dbReference>
<reference evidence="2" key="1">
    <citation type="submission" date="2022-11" db="EMBL/GenBank/DDBJ databases">
        <title>Lacrimispora xylanolytica sy1, complete genome.</title>
        <authorList>
            <person name="Choi S."/>
        </authorList>
    </citation>
    <scope>NUCLEOTIDE SEQUENCE</scope>
    <source>
        <strain evidence="2">Sy1</strain>
    </source>
</reference>
<evidence type="ECO:0000313" key="2">
    <source>
        <dbReference type="EMBL" id="WAJ24095.1"/>
    </source>
</evidence>
<dbReference type="Proteomes" id="UP001163115">
    <property type="component" value="Chromosome"/>
</dbReference>
<keyword evidence="3" id="KW-1185">Reference proteome</keyword>
<evidence type="ECO:0000256" key="1">
    <source>
        <dbReference type="ARBA" id="ARBA00022679"/>
    </source>
</evidence>
<keyword evidence="1" id="KW-0808">Transferase</keyword>
<name>A0ABY7ABN6_9FIRM</name>
<dbReference type="PANTHER" id="PTHR32385">
    <property type="entry name" value="MANNOSYL PHOSPHORYLINOSITOL CERAMIDE SYNTHASE"/>
    <property type="match status" value="1"/>
</dbReference>
<gene>
    <name evidence="2" type="ORF">OW255_00790</name>
</gene>
<dbReference type="SUPFAM" id="SSF53448">
    <property type="entry name" value="Nucleotide-diphospho-sugar transferases"/>
    <property type="match status" value="1"/>
</dbReference>
<dbReference type="RefSeq" id="WP_268115317.1">
    <property type="nucleotide sequence ID" value="NZ_CP113524.1"/>
</dbReference>
<dbReference type="InterPro" id="IPR007577">
    <property type="entry name" value="GlycoTrfase_DXD_sugar-bd_CS"/>
</dbReference>
<dbReference type="Pfam" id="PF04488">
    <property type="entry name" value="Gly_transf_sug"/>
    <property type="match status" value="1"/>
</dbReference>
<proteinExistence type="predicted"/>
<sequence length="369" mass="43190">MNLVNCDLRSLQINTMDKKIYCFGSGKYGIACANVMLDSGFGDKIEAFIDNDSERWGENFVVGDKSYPIISPDELLEKADSSYYILICCADVYGVCQQLDNIKKLSDTPVVIWQLVLSKEYDNNVYQGEFKKVNNPIIPKKIHYCWFGGKEIPEKLKKYMDSWKLFCPEYQIIRWDENNYDVNKNIYMKQAYETGNMGFVPDYARLDIIYEHGGIYLDTDVELISNLDVMLYQEAFCGFNIRRYPSLGLGFGAVRNQPIIKEMRDYYDQIKFIEEDGKANLMACDLHQYNVLKKYGVRCNNQYQEIKNMSIYPSTILDSKNCYLHYEHISDNTIAIHHHNLSWFTEKMNEDMNNRFDFFNKLNILKSSN</sequence>
<dbReference type="InterPro" id="IPR051706">
    <property type="entry name" value="Glycosyltransferase_domain"/>
</dbReference>
<accession>A0ABY7ABN6</accession>
<evidence type="ECO:0000313" key="3">
    <source>
        <dbReference type="Proteomes" id="UP001163115"/>
    </source>
</evidence>
<dbReference type="PANTHER" id="PTHR32385:SF15">
    <property type="entry name" value="INOSITOL PHOSPHOCERAMIDE MANNOSYLTRANSFERASE 1"/>
    <property type="match status" value="1"/>
</dbReference>
<protein>
    <submittedName>
        <fullName evidence="2">Glycosyltransferase</fullName>
    </submittedName>
</protein>
<organism evidence="2 3">
    <name type="scientific">Lacrimispora xylanolytica</name>
    <dbReference type="NCBI Taxonomy" id="29375"/>
    <lineage>
        <taxon>Bacteria</taxon>
        <taxon>Bacillati</taxon>
        <taxon>Bacillota</taxon>
        <taxon>Clostridia</taxon>
        <taxon>Lachnospirales</taxon>
        <taxon>Lachnospiraceae</taxon>
        <taxon>Lacrimispora</taxon>
    </lineage>
</organism>
<dbReference type="InterPro" id="IPR029044">
    <property type="entry name" value="Nucleotide-diphossugar_trans"/>
</dbReference>